<dbReference type="AlphaFoldDB" id="A0A6A6F8P1"/>
<gene>
    <name evidence="1" type="ORF">CERZMDRAFT_86842</name>
</gene>
<protein>
    <submittedName>
        <fullName evidence="1">Uncharacterized protein</fullName>
    </submittedName>
</protein>
<sequence>MPLGQDTRLQAQLQTPNLEFTQSTSITTAKENNESSKSTRNRVSLLDLPAELRNRIWSEALQDISRINLACTCRTLYMEASTILYQRPVHFSSQKKLFAWIDRSDSADLARVRFLTLRLTDVDLSPLFDANPDPHAHRMTAWDLYQRELIRLDGALEALPSLNQLMLVPPDKHKSMFLKSMYVCFLRRIPIRCLRLERLVVHDDNNVLQKVPELRGLAKVVCGSSVSSQSSSALLGGISDSHYKVKREEEVAIKEEFAASDES</sequence>
<evidence type="ECO:0000313" key="2">
    <source>
        <dbReference type="Proteomes" id="UP000799539"/>
    </source>
</evidence>
<dbReference type="PANTHER" id="PTHR38790:SF4">
    <property type="entry name" value="2EXR DOMAIN-CONTAINING PROTEIN"/>
    <property type="match status" value="1"/>
</dbReference>
<dbReference type="EMBL" id="ML992686">
    <property type="protein sequence ID" value="KAF2209517.1"/>
    <property type="molecule type" value="Genomic_DNA"/>
</dbReference>
<name>A0A6A6F8P1_9PEZI</name>
<accession>A0A6A6F8P1</accession>
<proteinExistence type="predicted"/>
<dbReference type="Proteomes" id="UP000799539">
    <property type="component" value="Unassembled WGS sequence"/>
</dbReference>
<dbReference type="PANTHER" id="PTHR38790">
    <property type="entry name" value="2EXR DOMAIN-CONTAINING PROTEIN-RELATED"/>
    <property type="match status" value="1"/>
</dbReference>
<evidence type="ECO:0000313" key="1">
    <source>
        <dbReference type="EMBL" id="KAF2209517.1"/>
    </source>
</evidence>
<organism evidence="1 2">
    <name type="scientific">Cercospora zeae-maydis SCOH1-5</name>
    <dbReference type="NCBI Taxonomy" id="717836"/>
    <lineage>
        <taxon>Eukaryota</taxon>
        <taxon>Fungi</taxon>
        <taxon>Dikarya</taxon>
        <taxon>Ascomycota</taxon>
        <taxon>Pezizomycotina</taxon>
        <taxon>Dothideomycetes</taxon>
        <taxon>Dothideomycetidae</taxon>
        <taxon>Mycosphaerellales</taxon>
        <taxon>Mycosphaerellaceae</taxon>
        <taxon>Cercospora</taxon>
    </lineage>
</organism>
<dbReference type="OrthoDB" id="4413570at2759"/>
<keyword evidence="2" id="KW-1185">Reference proteome</keyword>
<reference evidence="1" key="1">
    <citation type="journal article" date="2020" name="Stud. Mycol.">
        <title>101 Dothideomycetes genomes: a test case for predicting lifestyles and emergence of pathogens.</title>
        <authorList>
            <person name="Haridas S."/>
            <person name="Albert R."/>
            <person name="Binder M."/>
            <person name="Bloem J."/>
            <person name="Labutti K."/>
            <person name="Salamov A."/>
            <person name="Andreopoulos B."/>
            <person name="Baker S."/>
            <person name="Barry K."/>
            <person name="Bills G."/>
            <person name="Bluhm B."/>
            <person name="Cannon C."/>
            <person name="Castanera R."/>
            <person name="Culley D."/>
            <person name="Daum C."/>
            <person name="Ezra D."/>
            <person name="Gonzalez J."/>
            <person name="Henrissat B."/>
            <person name="Kuo A."/>
            <person name="Liang C."/>
            <person name="Lipzen A."/>
            <person name="Lutzoni F."/>
            <person name="Magnuson J."/>
            <person name="Mondo S."/>
            <person name="Nolan M."/>
            <person name="Ohm R."/>
            <person name="Pangilinan J."/>
            <person name="Park H.-J."/>
            <person name="Ramirez L."/>
            <person name="Alfaro M."/>
            <person name="Sun H."/>
            <person name="Tritt A."/>
            <person name="Yoshinaga Y."/>
            <person name="Zwiers L.-H."/>
            <person name="Turgeon B."/>
            <person name="Goodwin S."/>
            <person name="Spatafora J."/>
            <person name="Crous P."/>
            <person name="Grigoriev I."/>
        </authorList>
    </citation>
    <scope>NUCLEOTIDE SEQUENCE</scope>
    <source>
        <strain evidence="1">SCOH1-5</strain>
    </source>
</reference>